<name>A0A166L3P6_COLIC</name>
<gene>
    <name evidence="1" type="ORF">CI238_05900</name>
</gene>
<feature type="non-terminal residue" evidence="1">
    <location>
        <position position="1"/>
    </location>
</feature>
<comment type="caution">
    <text evidence="1">The sequence shown here is derived from an EMBL/GenBank/DDBJ whole genome shotgun (WGS) entry which is preliminary data.</text>
</comment>
<keyword evidence="2" id="KW-1185">Reference proteome</keyword>
<reference evidence="1 2" key="1">
    <citation type="submission" date="2015-06" db="EMBL/GenBank/DDBJ databases">
        <title>Survival trade-offs in plant roots during colonization by closely related pathogenic and mutualistic fungi.</title>
        <authorList>
            <person name="Hacquard S."/>
            <person name="Kracher B."/>
            <person name="Hiruma K."/>
            <person name="Weinman A."/>
            <person name="Muench P."/>
            <person name="Garrido Oter R."/>
            <person name="Ver Loren van Themaat E."/>
            <person name="Dallerey J.-F."/>
            <person name="Damm U."/>
            <person name="Henrissat B."/>
            <person name="Lespinet O."/>
            <person name="Thon M."/>
            <person name="Kemen E."/>
            <person name="McHardy A.C."/>
            <person name="Schulze-Lefert P."/>
            <person name="O'Connell R.J."/>
        </authorList>
    </citation>
    <scope>NUCLEOTIDE SEQUENCE [LARGE SCALE GENOMIC DNA]</scope>
    <source>
        <strain evidence="1 2">MAFF 238704</strain>
    </source>
</reference>
<proteinExistence type="predicted"/>
<sequence>LCFGLTTSLGRPWSIPPGVGCAKCAKPPKSVAFAQPSFSPYLAAARATRIAYSTRSPQATVAASQYQAISGLAQRKWFPQIQGTIFGIPFHKNSSRHSNHSG</sequence>
<dbReference type="EMBL" id="LFIW01002896">
    <property type="protein sequence ID" value="KZL63067.1"/>
    <property type="molecule type" value="Genomic_DNA"/>
</dbReference>
<organism evidence="1 2">
    <name type="scientific">Colletotrichum incanum</name>
    <name type="common">Soybean anthracnose fungus</name>
    <dbReference type="NCBI Taxonomy" id="1573173"/>
    <lineage>
        <taxon>Eukaryota</taxon>
        <taxon>Fungi</taxon>
        <taxon>Dikarya</taxon>
        <taxon>Ascomycota</taxon>
        <taxon>Pezizomycotina</taxon>
        <taxon>Sordariomycetes</taxon>
        <taxon>Hypocreomycetidae</taxon>
        <taxon>Glomerellales</taxon>
        <taxon>Glomerellaceae</taxon>
        <taxon>Colletotrichum</taxon>
        <taxon>Colletotrichum spaethianum species complex</taxon>
    </lineage>
</organism>
<evidence type="ECO:0000313" key="2">
    <source>
        <dbReference type="Proteomes" id="UP000076584"/>
    </source>
</evidence>
<dbReference type="Proteomes" id="UP000076584">
    <property type="component" value="Unassembled WGS sequence"/>
</dbReference>
<protein>
    <submittedName>
        <fullName evidence="1">Uncharacterized protein</fullName>
    </submittedName>
</protein>
<dbReference type="AlphaFoldDB" id="A0A166L3P6"/>
<accession>A0A166L3P6</accession>
<evidence type="ECO:0000313" key="1">
    <source>
        <dbReference type="EMBL" id="KZL63067.1"/>
    </source>
</evidence>